<evidence type="ECO:0000313" key="2">
    <source>
        <dbReference type="Proteomes" id="UP001642484"/>
    </source>
</evidence>
<dbReference type="EMBL" id="CAXAMN010013447">
    <property type="protein sequence ID" value="CAK9040917.1"/>
    <property type="molecule type" value="Genomic_DNA"/>
</dbReference>
<accession>A0ABP0LNY1</accession>
<dbReference type="InterPro" id="IPR000571">
    <property type="entry name" value="Znf_CCCH"/>
</dbReference>
<dbReference type="PANTHER" id="PTHR12547">
    <property type="entry name" value="CCCH ZINC FINGER/TIS11-RELATED"/>
    <property type="match status" value="1"/>
</dbReference>
<dbReference type="SMART" id="SM00356">
    <property type="entry name" value="ZnF_C3H1"/>
    <property type="match status" value="2"/>
</dbReference>
<dbReference type="PANTHER" id="PTHR12547:SF18">
    <property type="entry name" value="PROTEIN TIS11"/>
    <property type="match status" value="1"/>
</dbReference>
<organism evidence="1 2">
    <name type="scientific">Durusdinium trenchii</name>
    <dbReference type="NCBI Taxonomy" id="1381693"/>
    <lineage>
        <taxon>Eukaryota</taxon>
        <taxon>Sar</taxon>
        <taxon>Alveolata</taxon>
        <taxon>Dinophyceae</taxon>
        <taxon>Suessiales</taxon>
        <taxon>Symbiodiniaceae</taxon>
        <taxon>Durusdinium</taxon>
    </lineage>
</organism>
<protein>
    <submittedName>
        <fullName evidence="1">Uncharacterized protein</fullName>
    </submittedName>
</protein>
<proteinExistence type="predicted"/>
<name>A0ABP0LNY1_9DINO</name>
<comment type="caution">
    <text evidence="1">The sequence shown here is derived from an EMBL/GenBank/DDBJ whole genome shotgun (WGS) entry which is preliminary data.</text>
</comment>
<gene>
    <name evidence="1" type="ORF">CCMP2556_LOCUS21990</name>
</gene>
<sequence>MPRGHGRRRRKEVDETSVEAQERAQRTVIFSKTKMCKFHILGACTKGVSCKFAHQKEELQELPDLACTKLCKMLISTGSCDDPNCRYAHNRTELKEIPGLPSPLLDQLRETEAMHLATAAKAAAKAAAESQDVQRQKTNEQLHQQLRQQLTLLEQATGPKQQQQKAQEPSRGTTMPGIALQAVPTALPPEVAAQLFPNMPLGGAILSPATLDAGFLINLSNVVAAQAPAPTAPWAVAAAPGQMPKRQDPPQPAAKVAPKKESKHKKEKASHKQEAGSKLSTLQGKRDSNSTGKVLSLASELPKPQTATDPQAFATQVQQHLQMQLQQQQEIQRQLRTQLSTQPSRSEPDAVAAPVSPKRREQKSSATQDPTPENVSPHRADVDSATPTTSYPRINTWSGGLNEMEEELLDDPVLELGPLEKVEQSPLTIGLHENFQQIMHQMATQPPMVPPQLIAASKDARGLHRVPEDKRLTGMGRQISECSETSVTSTDAPTEKRLQDTPLQPARRRSSDSAGSSPFSAVHEEEEDEAEDGPTGKELTPDLEPISPNTKLNQNYGAIVKNTFLELPSDEEEPPRLRTVHTAAGRLDSMGGMPSNPSFETLM</sequence>
<keyword evidence="2" id="KW-1185">Reference proteome</keyword>
<dbReference type="PROSITE" id="PS50103">
    <property type="entry name" value="ZF_C3H1"/>
    <property type="match status" value="1"/>
</dbReference>
<evidence type="ECO:0000313" key="1">
    <source>
        <dbReference type="EMBL" id="CAK9040917.1"/>
    </source>
</evidence>
<dbReference type="Gene3D" id="4.10.1000.10">
    <property type="entry name" value="Zinc finger, CCCH-type"/>
    <property type="match status" value="1"/>
</dbReference>
<reference evidence="1 2" key="1">
    <citation type="submission" date="2024-02" db="EMBL/GenBank/DDBJ databases">
        <authorList>
            <person name="Chen Y."/>
            <person name="Shah S."/>
            <person name="Dougan E. K."/>
            <person name="Thang M."/>
            <person name="Chan C."/>
        </authorList>
    </citation>
    <scope>NUCLEOTIDE SEQUENCE [LARGE SCALE GENOMIC DNA]</scope>
</reference>
<dbReference type="InterPro" id="IPR036855">
    <property type="entry name" value="Znf_CCCH_sf"/>
</dbReference>
<dbReference type="SUPFAM" id="SSF90229">
    <property type="entry name" value="CCCH zinc finger"/>
    <property type="match status" value="1"/>
</dbReference>
<dbReference type="Proteomes" id="UP001642484">
    <property type="component" value="Unassembled WGS sequence"/>
</dbReference>
<dbReference type="InterPro" id="IPR045877">
    <property type="entry name" value="ZFP36-like"/>
</dbReference>